<dbReference type="InterPro" id="IPR055286">
    <property type="entry name" value="RXYLT1-like"/>
</dbReference>
<dbReference type="AlphaFoldDB" id="A0ABD0XTS6"/>
<reference evidence="3 4" key="1">
    <citation type="submission" date="2024-07" db="EMBL/GenBank/DDBJ databases">
        <title>Chromosome-level genome assembly of the water stick insect Ranatra chinensis (Heteroptera: Nepidae).</title>
        <authorList>
            <person name="Liu X."/>
        </authorList>
    </citation>
    <scope>NUCLEOTIDE SEQUENCE [LARGE SCALE GENOMIC DNA]</scope>
    <source>
        <strain evidence="3">Cailab_2021Rc</strain>
        <tissue evidence="3">Muscle</tissue>
    </source>
</reference>
<sequence>VEIWAKASIGDYLWIHILNAQKPKGKFRKLGSHSYGLLNFIYRGGPGFIQTTVPQDVEYLVIVLNGRTQNDVKKSKLWIDYLPRLEKLKKTAIMLLGNEQCDNDWIKPYMRSNGGLVDVLFLVYDSPVVNNNDVYQWPLGVATYRNFPLLEETSVNIANNRTYKCNFVGTIYENSTREVMIDSLSKYKGQCFVDVRYKWLPMETEHSLKRYLSTLMKSDLTLSPVGKNPECYRIYEALSCGSVPIIEDKIMTGSCSSPFRLLKEYKAPVIFINKWEELIPILTSEHKRPFFEIVGRRKKVISWYTHFRSTMARLFAKTIRKKFFED</sequence>
<dbReference type="InterPro" id="IPR057539">
    <property type="entry name" value="RXYLT1_N"/>
</dbReference>
<dbReference type="Pfam" id="PF24786">
    <property type="entry name" value="RXYLT1_N"/>
    <property type="match status" value="1"/>
</dbReference>
<dbReference type="PANTHER" id="PTHR15576:SF1">
    <property type="entry name" value="RIBITOL-5-PHOSPHATE XYLOSYLTRANSFERASE 1"/>
    <property type="match status" value="1"/>
</dbReference>
<evidence type="ECO:0000313" key="3">
    <source>
        <dbReference type="EMBL" id="KAL1110581.1"/>
    </source>
</evidence>
<accession>A0ABD0XTS6</accession>
<feature type="non-terminal residue" evidence="3">
    <location>
        <position position="1"/>
    </location>
</feature>
<evidence type="ECO:0000313" key="4">
    <source>
        <dbReference type="Proteomes" id="UP001558652"/>
    </source>
</evidence>
<dbReference type="InterPro" id="IPR057538">
    <property type="entry name" value="RXYLT1_C"/>
</dbReference>
<protein>
    <submittedName>
        <fullName evidence="3">Uncharacterized protein</fullName>
    </submittedName>
</protein>
<dbReference type="EMBL" id="JBFDAA010000022">
    <property type="protein sequence ID" value="KAL1110581.1"/>
    <property type="molecule type" value="Genomic_DNA"/>
</dbReference>
<feature type="domain" description="RXYLT1 N-terminal" evidence="2">
    <location>
        <begin position="1"/>
        <end position="138"/>
    </location>
</feature>
<name>A0ABD0XTS6_9HEMI</name>
<dbReference type="Proteomes" id="UP001558652">
    <property type="component" value="Unassembled WGS sequence"/>
</dbReference>
<proteinExistence type="predicted"/>
<dbReference type="Pfam" id="PF24785">
    <property type="entry name" value="RXYLT1_C"/>
    <property type="match status" value="1"/>
</dbReference>
<comment type="caution">
    <text evidence="3">The sequence shown here is derived from an EMBL/GenBank/DDBJ whole genome shotgun (WGS) entry which is preliminary data.</text>
</comment>
<gene>
    <name evidence="3" type="ORF">AAG570_008109</name>
</gene>
<organism evidence="3 4">
    <name type="scientific">Ranatra chinensis</name>
    <dbReference type="NCBI Taxonomy" id="642074"/>
    <lineage>
        <taxon>Eukaryota</taxon>
        <taxon>Metazoa</taxon>
        <taxon>Ecdysozoa</taxon>
        <taxon>Arthropoda</taxon>
        <taxon>Hexapoda</taxon>
        <taxon>Insecta</taxon>
        <taxon>Pterygota</taxon>
        <taxon>Neoptera</taxon>
        <taxon>Paraneoptera</taxon>
        <taxon>Hemiptera</taxon>
        <taxon>Heteroptera</taxon>
        <taxon>Panheteroptera</taxon>
        <taxon>Nepomorpha</taxon>
        <taxon>Nepidae</taxon>
        <taxon>Ranatrinae</taxon>
        <taxon>Ranatra</taxon>
    </lineage>
</organism>
<dbReference type="PANTHER" id="PTHR15576">
    <property type="entry name" value="RIBITOL-5-PHOSPHATE XYLOSYLTRANSFERASE 1"/>
    <property type="match status" value="1"/>
</dbReference>
<evidence type="ECO:0000259" key="1">
    <source>
        <dbReference type="Pfam" id="PF24785"/>
    </source>
</evidence>
<keyword evidence="4" id="KW-1185">Reference proteome</keyword>
<feature type="domain" description="RXYLT1 C-terminal" evidence="1">
    <location>
        <begin position="144"/>
        <end position="324"/>
    </location>
</feature>
<evidence type="ECO:0000259" key="2">
    <source>
        <dbReference type="Pfam" id="PF24786"/>
    </source>
</evidence>